<name>A0A0F9M3N1_9ZZZZ</name>
<dbReference type="PANTHER" id="PTHR30349">
    <property type="entry name" value="PHAGE INTEGRASE-RELATED"/>
    <property type="match status" value="1"/>
</dbReference>
<evidence type="ECO:0000256" key="1">
    <source>
        <dbReference type="ARBA" id="ARBA00023125"/>
    </source>
</evidence>
<dbReference type="EMBL" id="LAZR01005393">
    <property type="protein sequence ID" value="KKN00299.1"/>
    <property type="molecule type" value="Genomic_DNA"/>
</dbReference>
<dbReference type="InterPro" id="IPR002104">
    <property type="entry name" value="Integrase_catalytic"/>
</dbReference>
<dbReference type="GO" id="GO:0006310">
    <property type="term" value="P:DNA recombination"/>
    <property type="evidence" value="ECO:0007669"/>
    <property type="project" value="UniProtKB-KW"/>
</dbReference>
<reference evidence="4" key="1">
    <citation type="journal article" date="2015" name="Nature">
        <title>Complex archaea that bridge the gap between prokaryotes and eukaryotes.</title>
        <authorList>
            <person name="Spang A."/>
            <person name="Saw J.H."/>
            <person name="Jorgensen S.L."/>
            <person name="Zaremba-Niedzwiedzka K."/>
            <person name="Martijn J."/>
            <person name="Lind A.E."/>
            <person name="van Eijk R."/>
            <person name="Schleper C."/>
            <person name="Guy L."/>
            <person name="Ettema T.J."/>
        </authorList>
    </citation>
    <scope>NUCLEOTIDE SEQUENCE</scope>
</reference>
<gene>
    <name evidence="4" type="ORF">LCGC14_1139220</name>
</gene>
<evidence type="ECO:0000313" key="4">
    <source>
        <dbReference type="EMBL" id="KKN00299.1"/>
    </source>
</evidence>
<evidence type="ECO:0000256" key="2">
    <source>
        <dbReference type="ARBA" id="ARBA00023172"/>
    </source>
</evidence>
<organism evidence="4">
    <name type="scientific">marine sediment metagenome</name>
    <dbReference type="NCBI Taxonomy" id="412755"/>
    <lineage>
        <taxon>unclassified sequences</taxon>
        <taxon>metagenomes</taxon>
        <taxon>ecological metagenomes</taxon>
    </lineage>
</organism>
<dbReference type="Gene3D" id="1.10.443.10">
    <property type="entry name" value="Intergrase catalytic core"/>
    <property type="match status" value="1"/>
</dbReference>
<comment type="caution">
    <text evidence="4">The sequence shown here is derived from an EMBL/GenBank/DDBJ whole genome shotgun (WGS) entry which is preliminary data.</text>
</comment>
<keyword evidence="1" id="KW-0238">DNA-binding</keyword>
<dbReference type="InterPro" id="IPR050090">
    <property type="entry name" value="Tyrosine_recombinase_XerCD"/>
</dbReference>
<dbReference type="PANTHER" id="PTHR30349:SF41">
    <property type="entry name" value="INTEGRASE_RECOMBINASE PROTEIN MJ0367-RELATED"/>
    <property type="match status" value="1"/>
</dbReference>
<dbReference type="InterPro" id="IPR011010">
    <property type="entry name" value="DNA_brk_join_enz"/>
</dbReference>
<evidence type="ECO:0000259" key="3">
    <source>
        <dbReference type="PROSITE" id="PS51898"/>
    </source>
</evidence>
<dbReference type="Pfam" id="PF00589">
    <property type="entry name" value="Phage_integrase"/>
    <property type="match status" value="1"/>
</dbReference>
<accession>A0A0F9M3N1</accession>
<sequence>MKIPITITEQEFKDIIKGTKKLKLKAAFMLGFYQAMRVSEVINLEKEDVNTLTGFIHIKQSKGKKDRMIPLMPELKYYVRYLPINISRQGLWKSIRTKAKKILGKDIHFHSLRHSGASFYLNDREIDLKFIQDFLGHSRIQTTEIYTHVNPTQLKKAFENAKT</sequence>
<dbReference type="GO" id="GO:0003677">
    <property type="term" value="F:DNA binding"/>
    <property type="evidence" value="ECO:0007669"/>
    <property type="project" value="UniProtKB-KW"/>
</dbReference>
<dbReference type="PROSITE" id="PS51898">
    <property type="entry name" value="TYR_RECOMBINASE"/>
    <property type="match status" value="1"/>
</dbReference>
<dbReference type="SUPFAM" id="SSF56349">
    <property type="entry name" value="DNA breaking-rejoining enzymes"/>
    <property type="match status" value="1"/>
</dbReference>
<keyword evidence="2" id="KW-0233">DNA recombination</keyword>
<dbReference type="AlphaFoldDB" id="A0A0F9M3N1"/>
<protein>
    <recommendedName>
        <fullName evidence="3">Tyr recombinase domain-containing protein</fullName>
    </recommendedName>
</protein>
<dbReference type="InterPro" id="IPR013762">
    <property type="entry name" value="Integrase-like_cat_sf"/>
</dbReference>
<dbReference type="GO" id="GO:0015074">
    <property type="term" value="P:DNA integration"/>
    <property type="evidence" value="ECO:0007669"/>
    <property type="project" value="InterPro"/>
</dbReference>
<feature type="domain" description="Tyr recombinase" evidence="3">
    <location>
        <begin position="2"/>
        <end position="159"/>
    </location>
</feature>
<proteinExistence type="predicted"/>